<dbReference type="AlphaFoldDB" id="A0A7S2UAG1"/>
<name>A0A7S2UAG1_9STRA</name>
<evidence type="ECO:0008006" key="4">
    <source>
        <dbReference type="Google" id="ProtNLM"/>
    </source>
</evidence>
<evidence type="ECO:0000256" key="1">
    <source>
        <dbReference type="SAM" id="MobiDB-lite"/>
    </source>
</evidence>
<sequence length="386" mass="44562">MELRRHNPSRRPSSTCPISSGSDSHHKRSHSPTIMFGTCDEPDCTKENKKKRTIRQLGMCCVRCILALCFLFRGVLYLRVLLMQRPSLFYGNPMDQDTVQACLSENSTRHIKSEHHVPIWDWHTYTQNETLAPKHKLLIAQYSGFGSYSKLLELVVPVNRAYAKKWGHDVLIVQGTTLQLPGVLVNKECPSETRATFDKIAILQKALQRKDIYDQVLILDTDTSIVDFDTDITTLVPMDKDHMDQSFMLAAHRVHKYDIRTTWDVNAGITLWNLHHPDTQTVANNWLASVESNPAQVLLTNDDQFFLQKTLLDQANRKVWSLAEEFNYYEATVVKHFKREKRSWSDTGLISRHEQIQGEIDGVCQKWTCGEEALPEYSKRQPKYEQ</sequence>
<dbReference type="Gene3D" id="3.90.550.10">
    <property type="entry name" value="Spore Coat Polysaccharide Biosynthesis Protein SpsA, Chain A"/>
    <property type="match status" value="1"/>
</dbReference>
<gene>
    <name evidence="3" type="ORF">ASEP1449_LOCUS5033</name>
</gene>
<keyword evidence="2" id="KW-1133">Transmembrane helix</keyword>
<reference evidence="3" key="1">
    <citation type="submission" date="2021-01" db="EMBL/GenBank/DDBJ databases">
        <authorList>
            <person name="Corre E."/>
            <person name="Pelletier E."/>
            <person name="Niang G."/>
            <person name="Scheremetjew M."/>
            <person name="Finn R."/>
            <person name="Kale V."/>
            <person name="Holt S."/>
            <person name="Cochrane G."/>
            <person name="Meng A."/>
            <person name="Brown T."/>
            <person name="Cohen L."/>
        </authorList>
    </citation>
    <scope>NUCLEOTIDE SEQUENCE</scope>
    <source>
        <strain evidence="3">CCMP2084</strain>
    </source>
</reference>
<dbReference type="InterPro" id="IPR029044">
    <property type="entry name" value="Nucleotide-diphossugar_trans"/>
</dbReference>
<evidence type="ECO:0000313" key="3">
    <source>
        <dbReference type="EMBL" id="CAD9813208.1"/>
    </source>
</evidence>
<proteinExistence type="predicted"/>
<feature type="compositionally biased region" description="Polar residues" evidence="1">
    <location>
        <begin position="10"/>
        <end position="22"/>
    </location>
</feature>
<dbReference type="EMBL" id="HBHQ01007473">
    <property type="protein sequence ID" value="CAD9813208.1"/>
    <property type="molecule type" value="Transcribed_RNA"/>
</dbReference>
<accession>A0A7S2UAG1</accession>
<feature type="transmembrane region" description="Helical" evidence="2">
    <location>
        <begin position="57"/>
        <end position="78"/>
    </location>
</feature>
<feature type="region of interest" description="Disordered" evidence="1">
    <location>
        <begin position="1"/>
        <end position="30"/>
    </location>
</feature>
<keyword evidence="2" id="KW-0812">Transmembrane</keyword>
<keyword evidence="2" id="KW-0472">Membrane</keyword>
<organism evidence="3">
    <name type="scientific">Attheya septentrionalis</name>
    <dbReference type="NCBI Taxonomy" id="420275"/>
    <lineage>
        <taxon>Eukaryota</taxon>
        <taxon>Sar</taxon>
        <taxon>Stramenopiles</taxon>
        <taxon>Ochrophyta</taxon>
        <taxon>Bacillariophyta</taxon>
        <taxon>Coscinodiscophyceae</taxon>
        <taxon>Chaetocerotophycidae</taxon>
        <taxon>Chaetocerotales</taxon>
        <taxon>Attheyaceae</taxon>
        <taxon>Attheya</taxon>
    </lineage>
</organism>
<evidence type="ECO:0000256" key="2">
    <source>
        <dbReference type="SAM" id="Phobius"/>
    </source>
</evidence>
<protein>
    <recommendedName>
        <fullName evidence="4">Nucleotide-diphospho-sugar transferase domain-containing protein</fullName>
    </recommendedName>
</protein>